<dbReference type="InterPro" id="IPR036318">
    <property type="entry name" value="FAD-bd_PCMH-like_sf"/>
</dbReference>
<reference evidence="8 9" key="1">
    <citation type="journal article" date="2011" name="Genome Biol.">
        <title>Comparative genome sequence analysis underscores mycoparasitism as the ancestral life style of Trichoderma.</title>
        <authorList>
            <person name="Kubicek C.P."/>
            <person name="Herrera-Estrella A."/>
            <person name="Seidl-Seiboth V."/>
            <person name="Martinez D.A."/>
            <person name="Druzhinina I.S."/>
            <person name="Thon M."/>
            <person name="Zeilinger S."/>
            <person name="Casas-Flores S."/>
            <person name="Horwitz B.A."/>
            <person name="Mukherjee P.K."/>
            <person name="Mukherjee M."/>
            <person name="Kredics L."/>
            <person name="Alcaraz L.D."/>
            <person name="Aerts A."/>
            <person name="Antal Z."/>
            <person name="Atanasova L."/>
            <person name="Cervantes-Badillo M.G."/>
            <person name="Challacombe J."/>
            <person name="Chertkov O."/>
            <person name="McCluskey K."/>
            <person name="Coulpier F."/>
            <person name="Deshpande N."/>
            <person name="von Doehren H."/>
            <person name="Ebbole D.J."/>
            <person name="Esquivel-Naranjo E.U."/>
            <person name="Fekete E."/>
            <person name="Flipphi M."/>
            <person name="Glaser F."/>
            <person name="Gomez-Rodriguez E.Y."/>
            <person name="Gruber S."/>
            <person name="Han C."/>
            <person name="Henrissat B."/>
            <person name="Hermosa R."/>
            <person name="Hernandez-Onate M."/>
            <person name="Karaffa L."/>
            <person name="Kosti I."/>
            <person name="Le Crom S."/>
            <person name="Lindquist E."/>
            <person name="Lucas S."/>
            <person name="Luebeck M."/>
            <person name="Luebeck P.S."/>
            <person name="Margeot A."/>
            <person name="Metz B."/>
            <person name="Misra M."/>
            <person name="Nevalainen H."/>
            <person name="Omann M."/>
            <person name="Packer N."/>
            <person name="Perrone G."/>
            <person name="Uresti-Rivera E.E."/>
            <person name="Salamov A."/>
            <person name="Schmoll M."/>
            <person name="Seiboth B."/>
            <person name="Shapiro H."/>
            <person name="Sukno S."/>
            <person name="Tamayo-Ramos J.A."/>
            <person name="Tisch D."/>
            <person name="Wiest A."/>
            <person name="Wilkinson H.H."/>
            <person name="Zhang M."/>
            <person name="Coutinho P.M."/>
            <person name="Kenerley C.M."/>
            <person name="Monte E."/>
            <person name="Baker S.E."/>
            <person name="Grigoriev I.V."/>
        </authorList>
    </citation>
    <scope>NUCLEOTIDE SEQUENCE [LARGE SCALE GENOMIC DNA]</scope>
    <source>
        <strain evidence="9">ATCC 20476 / IMI 206040</strain>
    </source>
</reference>
<dbReference type="AlphaFoldDB" id="G9P4Y2"/>
<dbReference type="Gene3D" id="3.30.465.10">
    <property type="match status" value="1"/>
</dbReference>
<evidence type="ECO:0000313" key="9">
    <source>
        <dbReference type="Proteomes" id="UP000005426"/>
    </source>
</evidence>
<dbReference type="EMBL" id="ABDG02000027">
    <property type="protein sequence ID" value="EHK42294.1"/>
    <property type="molecule type" value="Genomic_DNA"/>
</dbReference>
<evidence type="ECO:0000259" key="7">
    <source>
        <dbReference type="PROSITE" id="PS51387"/>
    </source>
</evidence>
<evidence type="ECO:0000256" key="5">
    <source>
        <dbReference type="ARBA" id="ARBA00023002"/>
    </source>
</evidence>
<dbReference type="Pfam" id="PF01565">
    <property type="entry name" value="FAD_binding_4"/>
    <property type="match status" value="1"/>
</dbReference>
<gene>
    <name evidence="8" type="ORF">TRIATDRAFT_28950</name>
</gene>
<name>G9P4Y2_HYPAI</name>
<keyword evidence="5" id="KW-0560">Oxidoreductase</keyword>
<dbReference type="STRING" id="452589.G9P4Y2"/>
<dbReference type="PANTHER" id="PTHR42973">
    <property type="entry name" value="BINDING OXIDOREDUCTASE, PUTATIVE (AFU_ORTHOLOGUE AFUA_1G17690)-RELATED"/>
    <property type="match status" value="1"/>
</dbReference>
<dbReference type="SUPFAM" id="SSF56176">
    <property type="entry name" value="FAD-binding/transporter-associated domain-like"/>
    <property type="match status" value="1"/>
</dbReference>
<evidence type="ECO:0000256" key="1">
    <source>
        <dbReference type="ARBA" id="ARBA00001974"/>
    </source>
</evidence>
<dbReference type="InterPro" id="IPR050416">
    <property type="entry name" value="FAD-linked_Oxidoreductase"/>
</dbReference>
<protein>
    <recommendedName>
        <fullName evidence="7">FAD-binding PCMH-type domain-containing protein</fullName>
    </recommendedName>
</protein>
<evidence type="ECO:0000313" key="8">
    <source>
        <dbReference type="EMBL" id="EHK42294.1"/>
    </source>
</evidence>
<sequence>MRASLRLLSSRAAQLFKSLDVPVLEPGQAEYDRAIATSNRLFRFSRPDCVVQPETAKHVQAIVREAASKNIDLTIKCNGHSYAGHSTAMKGVSLDLRRMRDVNLDMNSNIVTMDAGCQWGRVYETLINGRHNGYIINGGRCPTVGVSGFILGGGLGPFTRSFGMGCDTLAEATVVTADGDLVTVKESDDRNSREGKLFWALQGAGGGNFGVVVQMKLKVQKLQNLEGTVVAGRYQWSLGEDGPSKEVIETMNIFYTFDWPNSITIDSTWACDLRQNKKEDAIRFNISFDGSRLKYERVINKLTKKNKDEMPEVHEMLENLKSAFKRRALPEKSTRFLYETLVNQWLEETERSYPTNQSYELYSSFVFRNDKETIQNVTIAISKLMGEFRQEFKGEEVNFLVTWIHSGGKATEKKPTDSAFFWREAVFHTYVTVEWMDKWMEKDMRSFLAKVKTALRPLSLKGEAAFVNFPDRDFPTKSFEKAYFGDNWEELRLVKEMWDKNKLFRFAQGVRLPGDPEEDPDEEKDKTDRLANEQWESDRAQWKPYRSGNFESGLDYLEDLGF</sequence>
<proteinExistence type="inferred from homology"/>
<organism evidence="8 9">
    <name type="scientific">Hypocrea atroviridis (strain ATCC 20476 / IMI 206040)</name>
    <name type="common">Trichoderma atroviride</name>
    <dbReference type="NCBI Taxonomy" id="452589"/>
    <lineage>
        <taxon>Eukaryota</taxon>
        <taxon>Fungi</taxon>
        <taxon>Dikarya</taxon>
        <taxon>Ascomycota</taxon>
        <taxon>Pezizomycotina</taxon>
        <taxon>Sordariomycetes</taxon>
        <taxon>Hypocreomycetidae</taxon>
        <taxon>Hypocreales</taxon>
        <taxon>Hypocreaceae</taxon>
        <taxon>Trichoderma</taxon>
    </lineage>
</organism>
<keyword evidence="4" id="KW-0274">FAD</keyword>
<dbReference type="InterPro" id="IPR012951">
    <property type="entry name" value="BBE"/>
</dbReference>
<dbReference type="PANTHER" id="PTHR42973:SF39">
    <property type="entry name" value="FAD-BINDING PCMH-TYPE DOMAIN-CONTAINING PROTEIN"/>
    <property type="match status" value="1"/>
</dbReference>
<evidence type="ECO:0000256" key="3">
    <source>
        <dbReference type="ARBA" id="ARBA00022630"/>
    </source>
</evidence>
<dbReference type="eggNOG" id="ENOG502QTE5">
    <property type="taxonomic scope" value="Eukaryota"/>
</dbReference>
<dbReference type="InterPro" id="IPR016166">
    <property type="entry name" value="FAD-bd_PCMH"/>
</dbReference>
<dbReference type="OrthoDB" id="407275at2759"/>
<dbReference type="HOGENOM" id="CLU_018354_10_2_1"/>
<feature type="region of interest" description="Disordered" evidence="6">
    <location>
        <begin position="511"/>
        <end position="538"/>
    </location>
</feature>
<comment type="similarity">
    <text evidence="2">Belongs to the oxygen-dependent FAD-linked oxidoreductase family.</text>
</comment>
<evidence type="ECO:0000256" key="4">
    <source>
        <dbReference type="ARBA" id="ARBA00022827"/>
    </source>
</evidence>
<dbReference type="InterPro" id="IPR016169">
    <property type="entry name" value="FAD-bd_PCMH_sub2"/>
</dbReference>
<feature type="compositionally biased region" description="Basic and acidic residues" evidence="6">
    <location>
        <begin position="523"/>
        <end position="538"/>
    </location>
</feature>
<evidence type="ECO:0000256" key="2">
    <source>
        <dbReference type="ARBA" id="ARBA00005466"/>
    </source>
</evidence>
<dbReference type="GeneID" id="25779969"/>
<feature type="domain" description="FAD-binding PCMH-type" evidence="7">
    <location>
        <begin position="43"/>
        <end position="222"/>
    </location>
</feature>
<accession>G9P4Y2</accession>
<dbReference type="KEGG" id="tatv:25779969"/>
<comment type="cofactor">
    <cofactor evidence="1">
        <name>FAD</name>
        <dbReference type="ChEBI" id="CHEBI:57692"/>
    </cofactor>
</comment>
<dbReference type="GO" id="GO:0016491">
    <property type="term" value="F:oxidoreductase activity"/>
    <property type="evidence" value="ECO:0007669"/>
    <property type="project" value="UniProtKB-KW"/>
</dbReference>
<dbReference type="OMA" id="KCNGHSY"/>
<comment type="caution">
    <text evidence="8">The sequence shown here is derived from an EMBL/GenBank/DDBJ whole genome shotgun (WGS) entry which is preliminary data.</text>
</comment>
<keyword evidence="9" id="KW-1185">Reference proteome</keyword>
<dbReference type="Pfam" id="PF08031">
    <property type="entry name" value="BBE"/>
    <property type="match status" value="1"/>
</dbReference>
<keyword evidence="3" id="KW-0285">Flavoprotein</keyword>
<dbReference type="InterPro" id="IPR006094">
    <property type="entry name" value="Oxid_FAD_bind_N"/>
</dbReference>
<evidence type="ECO:0000256" key="6">
    <source>
        <dbReference type="SAM" id="MobiDB-lite"/>
    </source>
</evidence>
<dbReference type="PROSITE" id="PS51387">
    <property type="entry name" value="FAD_PCMH"/>
    <property type="match status" value="1"/>
</dbReference>
<dbReference type="GO" id="GO:0071949">
    <property type="term" value="F:FAD binding"/>
    <property type="evidence" value="ECO:0007669"/>
    <property type="project" value="InterPro"/>
</dbReference>
<dbReference type="Gene3D" id="3.40.462.20">
    <property type="match status" value="1"/>
</dbReference>
<dbReference type="Proteomes" id="UP000005426">
    <property type="component" value="Unassembled WGS sequence"/>
</dbReference>